<keyword evidence="2" id="KW-1185">Reference proteome</keyword>
<proteinExistence type="predicted"/>
<reference evidence="1 2" key="1">
    <citation type="journal article" date="2023" name="Science">
        <title>Complex scaffold remodeling in plant triterpene biosynthesis.</title>
        <authorList>
            <person name="De La Pena R."/>
            <person name="Hodgson H."/>
            <person name="Liu J.C."/>
            <person name="Stephenson M.J."/>
            <person name="Martin A.C."/>
            <person name="Owen C."/>
            <person name="Harkess A."/>
            <person name="Leebens-Mack J."/>
            <person name="Jimenez L.E."/>
            <person name="Osbourn A."/>
            <person name="Sattely E.S."/>
        </authorList>
    </citation>
    <scope>NUCLEOTIDE SEQUENCE [LARGE SCALE GENOMIC DNA]</scope>
    <source>
        <strain evidence="2">cv. JPN11</strain>
        <tissue evidence="1">Leaf</tissue>
    </source>
</reference>
<comment type="caution">
    <text evidence="1">The sequence shown here is derived from an EMBL/GenBank/DDBJ whole genome shotgun (WGS) entry which is preliminary data.</text>
</comment>
<protein>
    <submittedName>
        <fullName evidence="1">ENHANCER OF AG-4 protein 2-like</fullName>
    </submittedName>
</protein>
<dbReference type="Proteomes" id="UP001164539">
    <property type="component" value="Chromosome 9"/>
</dbReference>
<name>A0ACC1XH07_MELAZ</name>
<evidence type="ECO:0000313" key="2">
    <source>
        <dbReference type="Proteomes" id="UP001164539"/>
    </source>
</evidence>
<dbReference type="EMBL" id="CM051402">
    <property type="protein sequence ID" value="KAJ4710450.1"/>
    <property type="molecule type" value="Genomic_DNA"/>
</dbReference>
<evidence type="ECO:0000313" key="1">
    <source>
        <dbReference type="EMBL" id="KAJ4710450.1"/>
    </source>
</evidence>
<organism evidence="1 2">
    <name type="scientific">Melia azedarach</name>
    <name type="common">Chinaberry tree</name>
    <dbReference type="NCBI Taxonomy" id="155640"/>
    <lineage>
        <taxon>Eukaryota</taxon>
        <taxon>Viridiplantae</taxon>
        <taxon>Streptophyta</taxon>
        <taxon>Embryophyta</taxon>
        <taxon>Tracheophyta</taxon>
        <taxon>Spermatophyta</taxon>
        <taxon>Magnoliopsida</taxon>
        <taxon>eudicotyledons</taxon>
        <taxon>Gunneridae</taxon>
        <taxon>Pentapetalae</taxon>
        <taxon>rosids</taxon>
        <taxon>malvids</taxon>
        <taxon>Sapindales</taxon>
        <taxon>Meliaceae</taxon>
        <taxon>Melia</taxon>
    </lineage>
</organism>
<accession>A0ACC1XH07</accession>
<gene>
    <name evidence="1" type="ORF">OWV82_016632</name>
</gene>
<sequence length="1462" mass="156919">MAGGRKRGANKAKAKSQLSLGDLVLAKVKGFPAWPAKISRPEDWERAPDPKKYFVQFFGTQEIAFVAPADIQAFTSEAKSKLSARCQGKTVKYFAQAVKEICVAFEESQREKSSGSGHNTEKSALGCGALSVDRDDVDLKDGTCAVISNGETKAEEIGDFGSKMEPCSNNRGETDGDDLLKHAISCPTNDGSSPVLPSEKTNKVSNGPQSKEVTSEFASDNVSNQKQEASADKKEVKKHSDKRQRAFPNGNKLKKMVSGSKRRFEGSVEGQKGSSGVTSLKDDSSVQCGDFPDPGEQLKDKLEGKNASNGSIKELPPDALKSDSDIGGGKTKDVHRAKRGFKGSDDVLDAVANSKVEVSGAKKSAQAGNAGKLRLGTNGILNPIKKSKCVDSKDDATRVPISKDMKGGVSSPNIVDSKAVEFSDLKHSTSHVKKEMVLALRAQTVKRNVGSDVSGDEAVLPLTKRRKRALEAMSDSVTLKSDDKVGKSSREVKNDMSCSDNVRPQLAKRRRAVCLFDEDDDDEPKTPVHGGSGNNAKALSSISDKQLASSVKAQNDGARDSTGFENSILKEPPAQSHNETVSPGQPANEESRPASYVASNGGKEESEHLPLKEAKAALVSPNKSPHLVSATRTATEQNKASKSLVTKGPTAGSLKKAQAVSGKGSGSISDSMNSSQNHVPSQRNKPASSGERPKTTPKAASHVNERAALTETSIEHSSLPGEISETNREARSTSLIDSKTPDSGVSMKHLIAAAQAKRKQAHLQQFSLGNPAFTSVADIQGRSPSPPAVQSFLSGTGNMMHSDMQGLSNRTNLASPSSHGPQSAIQSQVDTEEVEDRRVSSGHRTGGGSLSGGTEAAVARDAFEGMIETLSRTKESIGRATRLAIDCAKYGIANEVVELLIRKLESEPSFHRKVDLFFLVDSITQCSHNQKGVAGASYIPTVQAALPRLLGAAAPAGAGARENRRQCLKVLRLWLERKIFPESLLRRYMDDIGVSNDDASSGFSLRRPSRAERAIDDPIREMEGMLVDEYGSNATFQLPGFLSSHVFEDDDEEDLPSSTCKEAAHASPVEQIRASAELDACAVTPNDRRHCILEDVDGELEMEDVSGNPKDESGSFETDSQQTESDRILDPASNNFSELPPLPEGSPPLPPDSPPPLPPLPSSPPPPPSSPSPPPPPPPPPLPSLPPPPPPPPLGPPPPLVSQSSVVQSQPSLVSQPLLPPHSSVQSSPQLAYQPPIPREYCNTPSGNQIVQMAGNTPHGVHIDAAVKNEMFPQQSPCFVPAGMGNSREPSGFNSSRQLECNDMYLNPQACQPNQQFQHGNTHFVQRPMHPSLPQTPSDHFSFPKPPIQQHPHQHYPRPYALPSHPDNQRRFVTDEQWRMSSGEFNADSQHGVWMGGRRTPPQSGPPFVQEGYFRPPVERQPTNNIGFQTSNLPAPQIPGHGVSPMLPCRPDMSALNCWRPA</sequence>